<keyword evidence="3" id="KW-1185">Reference proteome</keyword>
<protein>
    <recommendedName>
        <fullName evidence="4">Zinc ribbon domain-containing protein</fullName>
    </recommendedName>
</protein>
<feature type="compositionally biased region" description="Basic and acidic residues" evidence="1">
    <location>
        <begin position="16"/>
        <end position="25"/>
    </location>
</feature>
<dbReference type="Proteomes" id="UP001321520">
    <property type="component" value="Chromosome"/>
</dbReference>
<reference evidence="2 3" key="1">
    <citation type="submission" date="2022-05" db="EMBL/GenBank/DDBJ databases">
        <title>Microbulbifer sp. nov., isolated from sponge.</title>
        <authorList>
            <person name="Gao L."/>
        </authorList>
    </citation>
    <scope>NUCLEOTIDE SEQUENCE [LARGE SCALE GENOMIC DNA]</scope>
    <source>
        <strain evidence="2 3">MI-G</strain>
    </source>
</reference>
<sequence>MSWLWDAFQQSQISDNQKRSSDAKNDSALALRSVRELEEKLDRLSLLCHALFEELERTTGFSEAQLKEKMLEIDLRDGKLDGKVNLTAGKKCPDCGHQIKKSRPNCFYCGASLQGIS</sequence>
<gene>
    <name evidence="2" type="ORF">M8T91_06705</name>
</gene>
<evidence type="ECO:0000313" key="2">
    <source>
        <dbReference type="EMBL" id="WKD51108.1"/>
    </source>
</evidence>
<proteinExistence type="predicted"/>
<name>A0ABY9EG84_9GAMM</name>
<dbReference type="EMBL" id="CP098023">
    <property type="protein sequence ID" value="WKD51108.1"/>
    <property type="molecule type" value="Genomic_DNA"/>
</dbReference>
<organism evidence="2 3">
    <name type="scientific">Microbulbifer spongiae</name>
    <dbReference type="NCBI Taxonomy" id="2944933"/>
    <lineage>
        <taxon>Bacteria</taxon>
        <taxon>Pseudomonadati</taxon>
        <taxon>Pseudomonadota</taxon>
        <taxon>Gammaproteobacteria</taxon>
        <taxon>Cellvibrionales</taxon>
        <taxon>Microbulbiferaceae</taxon>
        <taxon>Microbulbifer</taxon>
    </lineage>
</organism>
<evidence type="ECO:0008006" key="4">
    <source>
        <dbReference type="Google" id="ProtNLM"/>
    </source>
</evidence>
<evidence type="ECO:0000256" key="1">
    <source>
        <dbReference type="SAM" id="MobiDB-lite"/>
    </source>
</evidence>
<feature type="region of interest" description="Disordered" evidence="1">
    <location>
        <begin position="1"/>
        <end position="25"/>
    </location>
</feature>
<evidence type="ECO:0000313" key="3">
    <source>
        <dbReference type="Proteomes" id="UP001321520"/>
    </source>
</evidence>
<accession>A0ABY9EG84</accession>
<dbReference type="RefSeq" id="WP_301418064.1">
    <property type="nucleotide sequence ID" value="NZ_CP098023.1"/>
</dbReference>